<protein>
    <submittedName>
        <fullName evidence="1">Uncharacterized protein</fullName>
    </submittedName>
</protein>
<accession>A0A2P2NZH8</accession>
<reference evidence="1" key="1">
    <citation type="submission" date="2018-02" db="EMBL/GenBank/DDBJ databases">
        <title>Rhizophora mucronata_Transcriptome.</title>
        <authorList>
            <person name="Meera S.P."/>
            <person name="Sreeshan A."/>
            <person name="Augustine A."/>
        </authorList>
    </citation>
    <scope>NUCLEOTIDE SEQUENCE</scope>
    <source>
        <tissue evidence="1">Leaf</tissue>
    </source>
</reference>
<organism evidence="1">
    <name type="scientific">Rhizophora mucronata</name>
    <name type="common">Asiatic mangrove</name>
    <dbReference type="NCBI Taxonomy" id="61149"/>
    <lineage>
        <taxon>Eukaryota</taxon>
        <taxon>Viridiplantae</taxon>
        <taxon>Streptophyta</taxon>
        <taxon>Embryophyta</taxon>
        <taxon>Tracheophyta</taxon>
        <taxon>Spermatophyta</taxon>
        <taxon>Magnoliopsida</taxon>
        <taxon>eudicotyledons</taxon>
        <taxon>Gunneridae</taxon>
        <taxon>Pentapetalae</taxon>
        <taxon>rosids</taxon>
        <taxon>fabids</taxon>
        <taxon>Malpighiales</taxon>
        <taxon>Rhizophoraceae</taxon>
        <taxon>Rhizophora</taxon>
    </lineage>
</organism>
<name>A0A2P2NZH8_RHIMU</name>
<evidence type="ECO:0000313" key="1">
    <source>
        <dbReference type="EMBL" id="MBX47874.1"/>
    </source>
</evidence>
<dbReference type="AlphaFoldDB" id="A0A2P2NZH8"/>
<sequence>MWPNGVGLFGLQWRMNIPYSKVRDGT</sequence>
<proteinExistence type="predicted"/>
<dbReference type="EMBL" id="GGEC01067390">
    <property type="protein sequence ID" value="MBX47874.1"/>
    <property type="molecule type" value="Transcribed_RNA"/>
</dbReference>